<reference evidence="2 3" key="1">
    <citation type="submission" date="2015-05" db="EMBL/GenBank/DDBJ databases">
        <title>Distinctive expansion of gene families associated with plant cell wall degradation and secondary metabolism in the genomes of grapevine trunk pathogens.</title>
        <authorList>
            <person name="Lawrence D.P."/>
            <person name="Travadon R."/>
            <person name="Rolshausen P.E."/>
            <person name="Baumgartner K."/>
        </authorList>
    </citation>
    <scope>NUCLEOTIDE SEQUENCE [LARGE SCALE GENOMIC DNA]</scope>
    <source>
        <strain evidence="2">UCRPC4</strain>
    </source>
</reference>
<proteinExistence type="predicted"/>
<accession>A0A0G2EBX9</accession>
<dbReference type="Proteomes" id="UP000053317">
    <property type="component" value="Unassembled WGS sequence"/>
</dbReference>
<dbReference type="InterPro" id="IPR043136">
    <property type="entry name" value="B30.2/SPRY_sf"/>
</dbReference>
<keyword evidence="2" id="KW-0808">Transferase</keyword>
<dbReference type="InterPro" id="IPR037353">
    <property type="entry name" value="ASH2"/>
</dbReference>
<name>A0A0G2EBX9_PHACM</name>
<evidence type="ECO:0000313" key="2">
    <source>
        <dbReference type="EMBL" id="KKY19796.1"/>
    </source>
</evidence>
<dbReference type="GO" id="GO:0032259">
    <property type="term" value="P:methylation"/>
    <property type="evidence" value="ECO:0007669"/>
    <property type="project" value="UniProtKB-KW"/>
</dbReference>
<feature type="compositionally biased region" description="Polar residues" evidence="1">
    <location>
        <begin position="316"/>
        <end position="331"/>
    </location>
</feature>
<dbReference type="PANTHER" id="PTHR10598">
    <property type="entry name" value="SET1/ASH2 HISTONE METHYLTRANSFERASE COMPLEX SUBUNIT ASH2"/>
    <property type="match status" value="1"/>
</dbReference>
<evidence type="ECO:0000313" key="3">
    <source>
        <dbReference type="Proteomes" id="UP000053317"/>
    </source>
</evidence>
<dbReference type="GO" id="GO:0048188">
    <property type="term" value="C:Set1C/COMPASS complex"/>
    <property type="evidence" value="ECO:0007669"/>
    <property type="project" value="InterPro"/>
</dbReference>
<dbReference type="Gene3D" id="2.60.120.920">
    <property type="match status" value="1"/>
</dbReference>
<keyword evidence="3" id="KW-1185">Reference proteome</keyword>
<dbReference type="OrthoDB" id="10266026at2759"/>
<dbReference type="GO" id="GO:0000976">
    <property type="term" value="F:transcription cis-regulatory region binding"/>
    <property type="evidence" value="ECO:0007669"/>
    <property type="project" value="TreeGrafter"/>
</dbReference>
<keyword evidence="2" id="KW-0489">Methyltransferase</keyword>
<dbReference type="EMBL" id="LCWF01000105">
    <property type="protein sequence ID" value="KKY19796.1"/>
    <property type="molecule type" value="Genomic_DNA"/>
</dbReference>
<feature type="region of interest" description="Disordered" evidence="1">
    <location>
        <begin position="1"/>
        <end position="23"/>
    </location>
</feature>
<gene>
    <name evidence="2" type="ORF">UCRPC4_g04403</name>
</gene>
<reference evidence="2 3" key="2">
    <citation type="submission" date="2015-05" db="EMBL/GenBank/DDBJ databases">
        <authorList>
            <person name="Morales-Cruz A."/>
            <person name="Amrine K.C."/>
            <person name="Cantu D."/>
        </authorList>
    </citation>
    <scope>NUCLEOTIDE SEQUENCE [LARGE SCALE GENOMIC DNA]</scope>
    <source>
        <strain evidence="2">UCRPC4</strain>
    </source>
</reference>
<feature type="region of interest" description="Disordered" evidence="1">
    <location>
        <begin position="275"/>
        <end position="340"/>
    </location>
</feature>
<dbReference type="GO" id="GO:0008168">
    <property type="term" value="F:methyltransferase activity"/>
    <property type="evidence" value="ECO:0007669"/>
    <property type="project" value="UniProtKB-KW"/>
</dbReference>
<organism evidence="2 3">
    <name type="scientific">Phaeomoniella chlamydospora</name>
    <name type="common">Phaeoacremonium chlamydosporum</name>
    <dbReference type="NCBI Taxonomy" id="158046"/>
    <lineage>
        <taxon>Eukaryota</taxon>
        <taxon>Fungi</taxon>
        <taxon>Dikarya</taxon>
        <taxon>Ascomycota</taxon>
        <taxon>Pezizomycotina</taxon>
        <taxon>Eurotiomycetes</taxon>
        <taxon>Chaetothyriomycetidae</taxon>
        <taxon>Phaeomoniellales</taxon>
        <taxon>Phaeomoniellaceae</taxon>
        <taxon>Phaeomoniella</taxon>
    </lineage>
</organism>
<comment type="caution">
    <text evidence="2">The sequence shown here is derived from an EMBL/GenBank/DDBJ whole genome shotgun (WGS) entry which is preliminary data.</text>
</comment>
<sequence>MERSQRNRVPTAKAAEAGKGSDAQVDLKSLPIVTPEYSDLPADGVFFESAAEIPKINPSHKVSSTTGEKIQLYHLGQHLESKDRFNYTRAKGDPKTGLFHNTEAPPYYARISDEMHPICNISEFTMDFLVGKDMLTSQGVGQHQTVKANVCAREGSYFFETKLHSCRDSVVKDGKVQEEQTKQAAADANDKKQGSTLKGCPSIGFARREHGHGYSLGSSSYSYAVCAYGSRQGKDLRFAGMPIPVEGMPEIFEGDVVGLLITLPSLDEHRQIVEAPYDPNYEESTPAEGKLKQEKKDKRNKNKKKKAKAKGKAVDESTQLQTPVAGPSSSAAPVDEKNPEVPSTVDIIHERYPIRAKGGVYFESSEYQALPELKPRGVVAYRENPKKISNGRPYPRQPYLGSDSAPAAGASAYHDWPSLRGLPGSKIELWVNGKYVGVVAQNLLAFLPPASIVDVQKKGSLPPNMHSGLWDDGTLGYYPAISHYADSITEFKFDEPFWFGHDGRPDVKPFGRRYEEAIVEDMVSDMIDEIQWEVEHRAQQQQ</sequence>
<feature type="compositionally biased region" description="Basic residues" evidence="1">
    <location>
        <begin position="298"/>
        <end position="311"/>
    </location>
</feature>
<evidence type="ECO:0000256" key="1">
    <source>
        <dbReference type="SAM" id="MobiDB-lite"/>
    </source>
</evidence>
<protein>
    <submittedName>
        <fullName evidence="2">Putative histone-lysine n-methyltransferase</fullName>
    </submittedName>
</protein>
<dbReference type="AlphaFoldDB" id="A0A0G2EBX9"/>
<dbReference type="PANTHER" id="PTHR10598:SF0">
    <property type="entry name" value="SET1_ASH2 HISTONE METHYLTRANSFERASE COMPLEX SUBUNIT ASH2"/>
    <property type="match status" value="1"/>
</dbReference>